<dbReference type="EMBL" id="FOHZ01000005">
    <property type="protein sequence ID" value="SET15208.1"/>
    <property type="molecule type" value="Genomic_DNA"/>
</dbReference>
<sequence>MLSYLHEFHAGNFADVHKHASLILTLAMMQAKPSAIAGFDTHAGSAMYDLAGERAKKTGEAESGIQQVWKLRHRLQSSDWSPMLAELARLNPGEGQLSRYPGSPAWFDCLQREQDSLTAFELHSGESSRLQDWARGHRVTVQAGDGLEGLLRALPPKAPRLLVLVDPSYEIKEDYQRVAKTLAQAWTRCRHGVFLVWYPMLTSGQHRVLPEQLVRLGIRKTWHSELVLRQPPERGMTGSGMVIINPPWGFSDRFGAMMAEVSGDQGLNADHKQTWLVPE</sequence>
<reference evidence="3" key="1">
    <citation type="submission" date="2016-10" db="EMBL/GenBank/DDBJ databases">
        <authorList>
            <person name="Varghese N."/>
            <person name="Submissions S."/>
        </authorList>
    </citation>
    <scope>NUCLEOTIDE SEQUENCE [LARGE SCALE GENOMIC DNA]</scope>
    <source>
        <strain evidence="3">CGMCC 1.6489</strain>
    </source>
</reference>
<dbReference type="GO" id="GO:0003723">
    <property type="term" value="F:RNA binding"/>
    <property type="evidence" value="ECO:0007669"/>
    <property type="project" value="UniProtKB-UniRule"/>
</dbReference>
<dbReference type="Gene3D" id="3.40.50.150">
    <property type="entry name" value="Vaccinia Virus protein VP39"/>
    <property type="match status" value="1"/>
</dbReference>
<dbReference type="GO" id="GO:0070475">
    <property type="term" value="P:rRNA base methylation"/>
    <property type="evidence" value="ECO:0007669"/>
    <property type="project" value="UniProtKB-UniRule"/>
</dbReference>
<dbReference type="InterPro" id="IPR029063">
    <property type="entry name" value="SAM-dependent_MTases_sf"/>
</dbReference>
<dbReference type="EC" id="2.1.1.266" evidence="1"/>
<keyword evidence="1" id="KW-0694">RNA-binding</keyword>
<keyword evidence="1 2" id="KW-0489">Methyltransferase</keyword>
<keyword evidence="3" id="KW-1185">Reference proteome</keyword>
<dbReference type="PANTHER" id="PTHR37426">
    <property type="entry name" value="RIBOSOMAL RNA LARGE SUBUNIT METHYLTRANSFERASE J"/>
    <property type="match status" value="1"/>
</dbReference>
<feature type="binding site" evidence="1">
    <location>
        <position position="42"/>
    </location>
    <ligand>
        <name>S-adenosyl-L-methionine</name>
        <dbReference type="ChEBI" id="CHEBI:59789"/>
    </ligand>
</feature>
<keyword evidence="1" id="KW-0698">rRNA processing</keyword>
<evidence type="ECO:0000256" key="1">
    <source>
        <dbReference type="HAMAP-Rule" id="MF_00934"/>
    </source>
</evidence>
<name>A0A1I0C6S0_9GAMM</name>
<keyword evidence="1" id="KW-0949">S-adenosyl-L-methionine</keyword>
<proteinExistence type="inferred from homology"/>
<evidence type="ECO:0000313" key="2">
    <source>
        <dbReference type="EMBL" id="SET15208.1"/>
    </source>
</evidence>
<feature type="site" description="Interaction with substrate rRNA" evidence="1">
    <location>
        <position position="4"/>
    </location>
</feature>
<comment type="catalytic activity">
    <reaction evidence="1">
        <text>adenosine(2030) in 23S rRNA + S-adenosyl-L-methionine = N(6)-methyladenosine(2030) in 23S rRNA + S-adenosyl-L-homocysteine + H(+)</text>
        <dbReference type="Rhea" id="RHEA:43736"/>
        <dbReference type="Rhea" id="RHEA-COMP:10668"/>
        <dbReference type="Rhea" id="RHEA-COMP:10669"/>
        <dbReference type="ChEBI" id="CHEBI:15378"/>
        <dbReference type="ChEBI" id="CHEBI:57856"/>
        <dbReference type="ChEBI" id="CHEBI:59789"/>
        <dbReference type="ChEBI" id="CHEBI:74411"/>
        <dbReference type="ChEBI" id="CHEBI:74449"/>
        <dbReference type="EC" id="2.1.1.266"/>
    </reaction>
</comment>
<dbReference type="GO" id="GO:0036307">
    <property type="term" value="F:23S rRNA (adenine(2030)-N(6))-methyltransferase activity"/>
    <property type="evidence" value="ECO:0007669"/>
    <property type="project" value="UniProtKB-UniRule"/>
</dbReference>
<comment type="similarity">
    <text evidence="1">Belongs to the RlmJ family.</text>
</comment>
<dbReference type="SUPFAM" id="SSF53335">
    <property type="entry name" value="S-adenosyl-L-methionine-dependent methyltransferases"/>
    <property type="match status" value="1"/>
</dbReference>
<keyword evidence="1 2" id="KW-0808">Transferase</keyword>
<dbReference type="Proteomes" id="UP000198762">
    <property type="component" value="Unassembled WGS sequence"/>
</dbReference>
<dbReference type="STRING" id="430453.SAMN04487962_10510"/>
<feature type="binding site" evidence="1">
    <location>
        <position position="121"/>
    </location>
    <ligand>
        <name>S-adenosyl-L-methionine</name>
        <dbReference type="ChEBI" id="CHEBI:59789"/>
    </ligand>
</feature>
<feature type="binding site" evidence="1">
    <location>
        <position position="166"/>
    </location>
    <ligand>
        <name>S-adenosyl-L-methionine</name>
        <dbReference type="ChEBI" id="CHEBI:59789"/>
    </ligand>
</feature>
<protein>
    <recommendedName>
        <fullName evidence="1">Ribosomal RNA large subunit methyltransferase J</fullName>
        <ecNumber evidence="1">2.1.1.266</ecNumber>
    </recommendedName>
    <alternativeName>
        <fullName evidence="1">23S rRNA (adenine(2030)-N6)-methyltransferase</fullName>
    </alternativeName>
    <alternativeName>
        <fullName evidence="1">23S rRNA m6A2030 methyltransferase</fullName>
    </alternativeName>
</protein>
<accession>A0A1I0C6S0</accession>
<dbReference type="HAMAP" id="MF_00934">
    <property type="entry name" value="23SrRNA_methyltr_J"/>
    <property type="match status" value="1"/>
</dbReference>
<dbReference type="GO" id="GO:0005829">
    <property type="term" value="C:cytosol"/>
    <property type="evidence" value="ECO:0007669"/>
    <property type="project" value="TreeGrafter"/>
</dbReference>
<feature type="active site" description="Proton acceptor" evidence="1">
    <location>
        <position position="166"/>
    </location>
</feature>
<dbReference type="Pfam" id="PF04378">
    <property type="entry name" value="RsmJ"/>
    <property type="match status" value="1"/>
</dbReference>
<comment type="subunit">
    <text evidence="1">Monomer.</text>
</comment>
<dbReference type="AlphaFoldDB" id="A0A1I0C6S0"/>
<gene>
    <name evidence="1" type="primary">rlmJ</name>
    <name evidence="2" type="ORF">SAMN04487962_10510</name>
</gene>
<dbReference type="RefSeq" id="WP_091849798.1">
    <property type="nucleotide sequence ID" value="NZ_FOHZ01000005.1"/>
</dbReference>
<feature type="binding site" evidence="1">
    <location>
        <position position="103"/>
    </location>
    <ligand>
        <name>S-adenosyl-L-methionine</name>
        <dbReference type="ChEBI" id="CHEBI:59789"/>
    </ligand>
</feature>
<evidence type="ECO:0000313" key="3">
    <source>
        <dbReference type="Proteomes" id="UP000198762"/>
    </source>
</evidence>
<dbReference type="PANTHER" id="PTHR37426:SF1">
    <property type="entry name" value="RIBOSOMAL RNA LARGE SUBUNIT METHYLTRANSFERASE J"/>
    <property type="match status" value="1"/>
</dbReference>
<dbReference type="OrthoDB" id="9791274at2"/>
<dbReference type="InterPro" id="IPR007473">
    <property type="entry name" value="RlmJ"/>
</dbReference>
<comment type="function">
    <text evidence="1">Specifically methylates the adenine in position 2030 of 23S rRNA.</text>
</comment>
<feature type="binding site" evidence="1">
    <location>
        <begin position="145"/>
        <end position="146"/>
    </location>
    <ligand>
        <name>S-adenosyl-L-methionine</name>
        <dbReference type="ChEBI" id="CHEBI:59789"/>
    </ligand>
</feature>
<feature type="binding site" evidence="1">
    <location>
        <position position="19"/>
    </location>
    <ligand>
        <name>S-adenosyl-L-methionine</name>
        <dbReference type="ChEBI" id="CHEBI:59789"/>
    </ligand>
</feature>
<organism evidence="2 3">
    <name type="scientific">Marinobacter segnicrescens</name>
    <dbReference type="NCBI Taxonomy" id="430453"/>
    <lineage>
        <taxon>Bacteria</taxon>
        <taxon>Pseudomonadati</taxon>
        <taxon>Pseudomonadota</taxon>
        <taxon>Gammaproteobacteria</taxon>
        <taxon>Pseudomonadales</taxon>
        <taxon>Marinobacteraceae</taxon>
        <taxon>Marinobacter</taxon>
    </lineage>
</organism>